<dbReference type="AlphaFoldDB" id="A0A318JJV8"/>
<feature type="signal peptide" evidence="1">
    <location>
        <begin position="1"/>
        <end position="20"/>
    </location>
</feature>
<accession>A0A318JJV8</accession>
<comment type="caution">
    <text evidence="3">The sequence shown here is derived from an EMBL/GenBank/DDBJ whole genome shotgun (WGS) entry which is preliminary data.</text>
</comment>
<evidence type="ECO:0000256" key="1">
    <source>
        <dbReference type="SAM" id="SignalP"/>
    </source>
</evidence>
<keyword evidence="3" id="KW-0282">Flagellum</keyword>
<keyword evidence="3" id="KW-0966">Cell projection</keyword>
<evidence type="ECO:0000259" key="2">
    <source>
        <dbReference type="Pfam" id="PF16539"/>
    </source>
</evidence>
<keyword evidence="1" id="KW-0732">Signal</keyword>
<name>A0A318JJV8_9BURK</name>
<keyword evidence="3" id="KW-0969">Cilium</keyword>
<evidence type="ECO:0000313" key="4">
    <source>
        <dbReference type="Proteomes" id="UP000247792"/>
    </source>
</evidence>
<dbReference type="Gene3D" id="3.40.50.10610">
    <property type="entry name" value="ABC-type transport auxiliary lipoprotein component"/>
    <property type="match status" value="1"/>
</dbReference>
<evidence type="ECO:0000313" key="3">
    <source>
        <dbReference type="EMBL" id="PXX47392.1"/>
    </source>
</evidence>
<organism evidence="3 4">
    <name type="scientific">Undibacterium pigrum</name>
    <dbReference type="NCBI Taxonomy" id="401470"/>
    <lineage>
        <taxon>Bacteria</taxon>
        <taxon>Pseudomonadati</taxon>
        <taxon>Pseudomonadota</taxon>
        <taxon>Betaproteobacteria</taxon>
        <taxon>Burkholderiales</taxon>
        <taxon>Oxalobacteraceae</taxon>
        <taxon>Undibacterium</taxon>
    </lineage>
</organism>
<dbReference type="Proteomes" id="UP000247792">
    <property type="component" value="Unassembled WGS sequence"/>
</dbReference>
<dbReference type="EMBL" id="QJKB01000001">
    <property type="protein sequence ID" value="PXX47392.1"/>
    <property type="molecule type" value="Genomic_DNA"/>
</dbReference>
<dbReference type="InterPro" id="IPR032386">
    <property type="entry name" value="FlgT_M"/>
</dbReference>
<sequence>MVNRIALILLGVFFSAHSIAQMTDPGLPPNLPSNKALVLTGFAVNKPVQVLDIDDAAQGFPKAIARRLMRERQVQVRTSPDLLSFDWQQDVPPLKLLQQLGQTYASRYIVSGEIRNAGTKIDSNLFGLTQKRTRAIELDVRIYDARTGQLLAQQEFSNTVAGNVSVGREHVFDGAAFNSTLYGKTISDMLDQVASLVSATVMAQH</sequence>
<gene>
    <name evidence="3" type="ORF">DFR42_101970</name>
</gene>
<protein>
    <submittedName>
        <fullName evidence="3">Flagellar assembly T-like protein</fullName>
    </submittedName>
</protein>
<feature type="domain" description="Flagellar assembly protein T middle" evidence="2">
    <location>
        <begin position="35"/>
        <end position="164"/>
    </location>
</feature>
<keyword evidence="4" id="KW-1185">Reference proteome</keyword>
<reference evidence="3 4" key="1">
    <citation type="submission" date="2018-05" db="EMBL/GenBank/DDBJ databases">
        <title>Genomic Encyclopedia of Type Strains, Phase IV (KMG-IV): sequencing the most valuable type-strain genomes for metagenomic binning, comparative biology and taxonomic classification.</title>
        <authorList>
            <person name="Goeker M."/>
        </authorList>
    </citation>
    <scope>NUCLEOTIDE SEQUENCE [LARGE SCALE GENOMIC DNA]</scope>
    <source>
        <strain evidence="3 4">DSM 19792</strain>
    </source>
</reference>
<dbReference type="Pfam" id="PF16539">
    <property type="entry name" value="FlgT_M"/>
    <property type="match status" value="1"/>
</dbReference>
<feature type="chain" id="PRO_5016278659" evidence="1">
    <location>
        <begin position="21"/>
        <end position="205"/>
    </location>
</feature>
<proteinExistence type="predicted"/>